<dbReference type="HOGENOM" id="CLU_320891_0_0_1"/>
<evidence type="ECO:0000256" key="2">
    <source>
        <dbReference type="ARBA" id="ARBA00023043"/>
    </source>
</evidence>
<dbReference type="CDD" id="cd09497">
    <property type="entry name" value="SAM_caskin1_2_repeat1"/>
    <property type="match status" value="1"/>
</dbReference>
<feature type="region of interest" description="Disordered" evidence="3">
    <location>
        <begin position="621"/>
        <end position="809"/>
    </location>
</feature>
<feature type="region of interest" description="Disordered" evidence="3">
    <location>
        <begin position="298"/>
        <end position="368"/>
    </location>
</feature>
<dbReference type="SUPFAM" id="SSF47769">
    <property type="entry name" value="SAM/Pointed domain"/>
    <property type="match status" value="2"/>
</dbReference>
<sequence length="904" mass="98524">MRRKGTLRWSVAKKVSIPVPPPEVVDVNQTRATVQRRSNNLKPNVDRNSLSSTGSSSNSEEGSIILSLLPPSIGSLDEGSLLENWLTSLQFEEYIPLFVSAGYDMPTISRMTPADLTAIGITKPLHRQKLKAGIAKLNIPDGIPNFIPKSLLEWLKLIHLEEYFDILCQQGYDSIDRVIQLTWEDLEEIGIKKLGHQKKLELAIKRVQDLNNGVRRSSTHYSNLSASVPSSSSLSSESSSSSCPDALHSSSHNLSLPLKIFPPLSQEVAINTSIGPKITSPAIESPLTPELKTFQQLSTNDPYGSLGSNSSSQVQLNKDQSSICNSSTSIGFDPSKGISSTSLPPPPQLASTNTNPVTSVRGRSFESLNKDEIDSSKISAYLSSDASSLGSPRRPSFQGYENDCEPGNNRQGLLQIHDFESTATLNRSKGLIKNKPVAKIVAKSRQEDDYQSAADYKKPDVVPRVEVKALGKVSIPSVTGVSGNYSADGYMSDSGSYQYQHYPYQLYHQHQFEQPQYQFQQQSYETDESHIKNLNYQTPVTSENISTAAIYATLKKNKQPPAPPKRTNSMKSGSSNYIYSGINYNQSHDNRQTMSTRCNSLEAIQEQAFATCIKSLTTRFNNSNNNAPEIPPLPIRNHSVTPKPPPIPDHASSPITDDSLPPPPSPLPFDGSDVSSANSSYINQNGHNFEQQSQQLQQLQQKQLHQLQLQQQPQLQPQPQPQMNSGSVSSPDSITSPTSPINSGSSSDKEAMSSSSSTESMPFANDNIGTIKQRTINDSNSTNQVNNTSKPVLQSLPSTTTTSPKATSPTTVSTAIITTTTATVNVAISSVAPTDKSLIPPFVIHTSPTHSGNCKKAELKTINPSAPDPKVNNTSNHLIEDIETMLSNLSNQLDALLESETKIK</sequence>
<keyword evidence="1" id="KW-0677">Repeat</keyword>
<feature type="compositionally biased region" description="Low complexity" evidence="3">
    <location>
        <begin position="795"/>
        <end position="809"/>
    </location>
</feature>
<name>T1JPQ8_TETUR</name>
<dbReference type="InterPro" id="IPR013761">
    <property type="entry name" value="SAM/pointed_sf"/>
</dbReference>
<dbReference type="FunFam" id="1.10.150.50:FF:000028">
    <property type="entry name" value="caskin-2 isoform X2"/>
    <property type="match status" value="1"/>
</dbReference>
<feature type="compositionally biased region" description="Polar residues" evidence="3">
    <location>
        <begin position="767"/>
        <end position="792"/>
    </location>
</feature>
<evidence type="ECO:0000259" key="4">
    <source>
        <dbReference type="PROSITE" id="PS50105"/>
    </source>
</evidence>
<feature type="domain" description="SAM" evidence="4">
    <location>
        <begin position="82"/>
        <end position="140"/>
    </location>
</feature>
<reference evidence="6" key="1">
    <citation type="submission" date="2011-08" db="EMBL/GenBank/DDBJ databases">
        <authorList>
            <person name="Rombauts S."/>
        </authorList>
    </citation>
    <scope>NUCLEOTIDE SEQUENCE</scope>
    <source>
        <strain evidence="6">London</strain>
    </source>
</reference>
<dbReference type="Pfam" id="PF00536">
    <property type="entry name" value="SAM_1"/>
    <property type="match status" value="2"/>
</dbReference>
<feature type="region of interest" description="Disordered" evidence="3">
    <location>
        <begin position="221"/>
        <end position="242"/>
    </location>
</feature>
<dbReference type="Gene3D" id="1.10.150.50">
    <property type="entry name" value="Transcription Factor, Ets-1"/>
    <property type="match status" value="2"/>
</dbReference>
<dbReference type="EnsemblMetazoa" id="tetur01g00470.1">
    <property type="protein sequence ID" value="tetur01g00470.1"/>
    <property type="gene ID" value="tetur01g00470"/>
</dbReference>
<dbReference type="PROSITE" id="PS50105">
    <property type="entry name" value="SAM_DOMAIN"/>
    <property type="match status" value="2"/>
</dbReference>
<feature type="compositionally biased region" description="Polar residues" evidence="3">
    <location>
        <begin position="674"/>
        <end position="690"/>
    </location>
</feature>
<evidence type="ECO:0000313" key="5">
    <source>
        <dbReference type="EnsemblMetazoa" id="tetur01g00470.1"/>
    </source>
</evidence>
<feature type="compositionally biased region" description="Low complexity" evidence="3">
    <location>
        <begin position="48"/>
        <end position="61"/>
    </location>
</feature>
<dbReference type="CDD" id="cd09498">
    <property type="entry name" value="SAM_caskin1_2_repeat2"/>
    <property type="match status" value="1"/>
</dbReference>
<organism evidence="5 6">
    <name type="scientific">Tetranychus urticae</name>
    <name type="common">Two-spotted spider mite</name>
    <dbReference type="NCBI Taxonomy" id="32264"/>
    <lineage>
        <taxon>Eukaryota</taxon>
        <taxon>Metazoa</taxon>
        <taxon>Ecdysozoa</taxon>
        <taxon>Arthropoda</taxon>
        <taxon>Chelicerata</taxon>
        <taxon>Arachnida</taxon>
        <taxon>Acari</taxon>
        <taxon>Acariformes</taxon>
        <taxon>Trombidiformes</taxon>
        <taxon>Prostigmata</taxon>
        <taxon>Eleutherengona</taxon>
        <taxon>Raphignathae</taxon>
        <taxon>Tetranychoidea</taxon>
        <taxon>Tetranychidae</taxon>
        <taxon>Tetranychus</taxon>
    </lineage>
</organism>
<feature type="compositionally biased region" description="Polar residues" evidence="3">
    <location>
        <begin position="298"/>
        <end position="330"/>
    </location>
</feature>
<dbReference type="SMART" id="SM00454">
    <property type="entry name" value="SAM"/>
    <property type="match status" value="2"/>
</dbReference>
<evidence type="ECO:0000256" key="3">
    <source>
        <dbReference type="SAM" id="MobiDB-lite"/>
    </source>
</evidence>
<feature type="compositionally biased region" description="Polar residues" evidence="3">
    <location>
        <begin position="33"/>
        <end position="42"/>
    </location>
</feature>
<feature type="compositionally biased region" description="Low complexity" evidence="3">
    <location>
        <begin position="222"/>
        <end position="242"/>
    </location>
</feature>
<dbReference type="PANTHER" id="PTHR24174">
    <property type="entry name" value="ANKYRIN REPEAT AND STERILE ALPHA MOTIF DOMAIN-CONTAINING PROTEIN 1"/>
    <property type="match status" value="1"/>
</dbReference>
<feature type="compositionally biased region" description="Polar residues" evidence="3">
    <location>
        <begin position="349"/>
        <end position="358"/>
    </location>
</feature>
<feature type="region of interest" description="Disordered" evidence="3">
    <location>
        <begin position="33"/>
        <end position="61"/>
    </location>
</feature>
<dbReference type="eggNOG" id="KOG4384">
    <property type="taxonomic scope" value="Eukaryota"/>
</dbReference>
<dbReference type="Proteomes" id="UP000015104">
    <property type="component" value="Unassembled WGS sequence"/>
</dbReference>
<keyword evidence="2" id="KW-0040">ANK repeat</keyword>
<dbReference type="InterPro" id="IPR001660">
    <property type="entry name" value="SAM"/>
</dbReference>
<dbReference type="EMBL" id="CAEY01000428">
    <property type="status" value="NOT_ANNOTATED_CDS"/>
    <property type="molecule type" value="Genomic_DNA"/>
</dbReference>
<dbReference type="InterPro" id="IPR035498">
    <property type="entry name" value="Caskin1/2_SAM_2"/>
</dbReference>
<feature type="domain" description="SAM" evidence="4">
    <location>
        <begin position="146"/>
        <end position="210"/>
    </location>
</feature>
<evidence type="ECO:0000256" key="1">
    <source>
        <dbReference type="ARBA" id="ARBA00022737"/>
    </source>
</evidence>
<dbReference type="InterPro" id="IPR033635">
    <property type="entry name" value="ANKS1/Caskin"/>
</dbReference>
<dbReference type="AlphaFoldDB" id="T1JPQ8"/>
<dbReference type="STRING" id="32264.T1JPQ8"/>
<proteinExistence type="predicted"/>
<dbReference type="PANTHER" id="PTHR24174:SF16">
    <property type="entry name" value="CASKIN-2"/>
    <property type="match status" value="1"/>
</dbReference>
<dbReference type="InterPro" id="IPR035497">
    <property type="entry name" value="Caskin1/2_SAM_1"/>
</dbReference>
<reference evidence="5" key="2">
    <citation type="submission" date="2015-06" db="UniProtKB">
        <authorList>
            <consortium name="EnsemblMetazoa"/>
        </authorList>
    </citation>
    <scope>IDENTIFICATION</scope>
</reference>
<protein>
    <recommendedName>
        <fullName evidence="4">SAM domain-containing protein</fullName>
    </recommendedName>
</protein>
<feature type="compositionally biased region" description="Low complexity" evidence="3">
    <location>
        <begin position="691"/>
        <end position="760"/>
    </location>
</feature>
<keyword evidence="6" id="KW-1185">Reference proteome</keyword>
<evidence type="ECO:0000313" key="6">
    <source>
        <dbReference type="Proteomes" id="UP000015104"/>
    </source>
</evidence>
<accession>T1JPQ8</accession>